<dbReference type="GeneID" id="36339207"/>
<evidence type="ECO:0000259" key="11">
    <source>
        <dbReference type="PROSITE" id="PS51195"/>
    </source>
</evidence>
<comment type="catalytic activity">
    <reaction evidence="7">
        <text>ATP + H2O = ADP + phosphate + H(+)</text>
        <dbReference type="Rhea" id="RHEA:13065"/>
        <dbReference type="ChEBI" id="CHEBI:15377"/>
        <dbReference type="ChEBI" id="CHEBI:15378"/>
        <dbReference type="ChEBI" id="CHEBI:30616"/>
        <dbReference type="ChEBI" id="CHEBI:43474"/>
        <dbReference type="ChEBI" id="CHEBI:456216"/>
        <dbReference type="EC" id="3.6.4.13"/>
    </reaction>
</comment>
<dbReference type="EC" id="3.6.4.13" evidence="1"/>
<dbReference type="PROSITE" id="PS51192">
    <property type="entry name" value="HELICASE_ATP_BIND_1"/>
    <property type="match status" value="1"/>
</dbReference>
<name>W6UKS5_ECHGR</name>
<dbReference type="EMBL" id="APAU02000018">
    <property type="protein sequence ID" value="EUB61678.1"/>
    <property type="molecule type" value="Genomic_DNA"/>
</dbReference>
<dbReference type="InterPro" id="IPR014001">
    <property type="entry name" value="Helicase_ATP-bd"/>
</dbReference>
<dbReference type="InterPro" id="IPR011545">
    <property type="entry name" value="DEAD/DEAH_box_helicase_dom"/>
</dbReference>
<dbReference type="SUPFAM" id="SSF52540">
    <property type="entry name" value="P-loop containing nucleoside triphosphate hydrolases"/>
    <property type="match status" value="1"/>
</dbReference>
<dbReference type="CDD" id="cd17967">
    <property type="entry name" value="DEADc_DDX3_DDX4"/>
    <property type="match status" value="1"/>
</dbReference>
<evidence type="ECO:0000256" key="2">
    <source>
        <dbReference type="ARBA" id="ARBA00022741"/>
    </source>
</evidence>
<accession>W6UKS5</accession>
<protein>
    <recommendedName>
        <fullName evidence="1">RNA helicase</fullName>
        <ecNumber evidence="1">3.6.4.13</ecNumber>
    </recommendedName>
</protein>
<comment type="similarity">
    <text evidence="9">Belongs to the DEAD box helicase family.</text>
</comment>
<sequence length="413" mass="45529">MKLLRDSEIGHSTFLLAINLLARHLTILQNQVKRGTPPRFTRFQPNIPPQQQPFNSYSYVTPWFMSAAAGGANKPSNGIGIFGAPPENGRFDHLHTGNRGHQRRSCRLNNISSTCHNGHTNNNSSGSWNFSFKTEEELFCDSAPKAAINLELYDSIPVKQSGPDWTAVDPLTSFNDVQLHKVLAENIERAQYVHPTPVQKYALQIVLAKRDLMACAQTGSGKTAAFLIPLLHMMLEGSSKGGEKGNDSKIKGSHSLQMGVASPTCLILAPTRELSCQIFDESRRFAYRSDLKPCVVYGGAPVNNQLRDLSRGCDLLVATPGRLVDVIGREKVTLENVKFLVLDEADRMLDMGFEPQIRKIVEQNGMPDSSQRQTLMFSATFPNEIQVLTPSTVVPSVSIGLDTPQSLRSISRA</sequence>
<dbReference type="OrthoDB" id="196131at2759"/>
<gene>
    <name evidence="12" type="ORF">EGR_03492</name>
</gene>
<keyword evidence="3 9" id="KW-0378">Hydrolase</keyword>
<dbReference type="PROSITE" id="PS51195">
    <property type="entry name" value="Q_MOTIF"/>
    <property type="match status" value="1"/>
</dbReference>
<feature type="domain" description="Helicase ATP-binding" evidence="10">
    <location>
        <begin position="203"/>
        <end position="399"/>
    </location>
</feature>
<dbReference type="SMART" id="SM00487">
    <property type="entry name" value="DEXDc"/>
    <property type="match status" value="1"/>
</dbReference>
<keyword evidence="5 9" id="KW-0067">ATP-binding</keyword>
<evidence type="ECO:0000256" key="7">
    <source>
        <dbReference type="ARBA" id="ARBA00047984"/>
    </source>
</evidence>
<dbReference type="STRING" id="6210.W6UKS5"/>
<dbReference type="AlphaFoldDB" id="W6UKS5"/>
<evidence type="ECO:0000256" key="3">
    <source>
        <dbReference type="ARBA" id="ARBA00022801"/>
    </source>
</evidence>
<evidence type="ECO:0000313" key="13">
    <source>
        <dbReference type="Proteomes" id="UP000019149"/>
    </source>
</evidence>
<keyword evidence="2 9" id="KW-0547">Nucleotide-binding</keyword>
<dbReference type="Proteomes" id="UP000019149">
    <property type="component" value="Unassembled WGS sequence"/>
</dbReference>
<dbReference type="PROSITE" id="PS00039">
    <property type="entry name" value="DEAD_ATP_HELICASE"/>
    <property type="match status" value="1"/>
</dbReference>
<dbReference type="PANTHER" id="PTHR47958">
    <property type="entry name" value="ATP-DEPENDENT RNA HELICASE DBP3"/>
    <property type="match status" value="1"/>
</dbReference>
<dbReference type="KEGG" id="egl:EGR_03492"/>
<dbReference type="GO" id="GO:0003723">
    <property type="term" value="F:RNA binding"/>
    <property type="evidence" value="ECO:0007669"/>
    <property type="project" value="UniProtKB-KW"/>
</dbReference>
<evidence type="ECO:0000313" key="12">
    <source>
        <dbReference type="EMBL" id="EUB61678.1"/>
    </source>
</evidence>
<evidence type="ECO:0000259" key="10">
    <source>
        <dbReference type="PROSITE" id="PS51192"/>
    </source>
</evidence>
<comment type="caution">
    <text evidence="12">The sequence shown here is derived from an EMBL/GenBank/DDBJ whole genome shotgun (WGS) entry which is preliminary data.</text>
</comment>
<keyword evidence="6" id="KW-0694">RNA-binding</keyword>
<evidence type="ECO:0000256" key="9">
    <source>
        <dbReference type="RuleBase" id="RU000492"/>
    </source>
</evidence>
<dbReference type="CTD" id="36339207"/>
<feature type="short sequence motif" description="Q motif" evidence="8">
    <location>
        <begin position="172"/>
        <end position="200"/>
    </location>
</feature>
<dbReference type="InterPro" id="IPR000629">
    <property type="entry name" value="RNA-helicase_DEAD-box_CS"/>
</dbReference>
<proteinExistence type="inferred from homology"/>
<dbReference type="GO" id="GO:0005524">
    <property type="term" value="F:ATP binding"/>
    <property type="evidence" value="ECO:0007669"/>
    <property type="project" value="UniProtKB-KW"/>
</dbReference>
<feature type="domain" description="DEAD-box RNA helicase Q" evidence="11">
    <location>
        <begin position="172"/>
        <end position="200"/>
    </location>
</feature>
<evidence type="ECO:0000256" key="8">
    <source>
        <dbReference type="PROSITE-ProRule" id="PRU00552"/>
    </source>
</evidence>
<dbReference type="GO" id="GO:0016787">
    <property type="term" value="F:hydrolase activity"/>
    <property type="evidence" value="ECO:0007669"/>
    <property type="project" value="UniProtKB-KW"/>
</dbReference>
<evidence type="ECO:0000256" key="4">
    <source>
        <dbReference type="ARBA" id="ARBA00022806"/>
    </source>
</evidence>
<dbReference type="GO" id="GO:0003724">
    <property type="term" value="F:RNA helicase activity"/>
    <property type="evidence" value="ECO:0007669"/>
    <property type="project" value="UniProtKB-EC"/>
</dbReference>
<keyword evidence="13" id="KW-1185">Reference proteome</keyword>
<dbReference type="RefSeq" id="XP_024352874.1">
    <property type="nucleotide sequence ID" value="XM_024492741.1"/>
</dbReference>
<evidence type="ECO:0000256" key="6">
    <source>
        <dbReference type="ARBA" id="ARBA00022884"/>
    </source>
</evidence>
<evidence type="ECO:0000256" key="5">
    <source>
        <dbReference type="ARBA" id="ARBA00022840"/>
    </source>
</evidence>
<evidence type="ECO:0000256" key="1">
    <source>
        <dbReference type="ARBA" id="ARBA00012552"/>
    </source>
</evidence>
<dbReference type="InterPro" id="IPR014014">
    <property type="entry name" value="RNA_helicase_DEAD_Q_motif"/>
</dbReference>
<dbReference type="FunFam" id="3.40.50.300:FF:000397">
    <property type="entry name" value="Probable ATP-dependent RNA helicase DDX4"/>
    <property type="match status" value="1"/>
</dbReference>
<reference evidence="12 13" key="1">
    <citation type="journal article" date="2013" name="Nat. Genet.">
        <title>The genome of the hydatid tapeworm Echinococcus granulosus.</title>
        <authorList>
            <person name="Zheng H."/>
            <person name="Zhang W."/>
            <person name="Zhang L."/>
            <person name="Zhang Z."/>
            <person name="Li J."/>
            <person name="Lu G."/>
            <person name="Zhu Y."/>
            <person name="Wang Y."/>
            <person name="Huang Y."/>
            <person name="Liu J."/>
            <person name="Kang H."/>
            <person name="Chen J."/>
            <person name="Wang L."/>
            <person name="Chen A."/>
            <person name="Yu S."/>
            <person name="Gao Z."/>
            <person name="Jin L."/>
            <person name="Gu W."/>
            <person name="Wang Z."/>
            <person name="Zhao L."/>
            <person name="Shi B."/>
            <person name="Wen H."/>
            <person name="Lin R."/>
            <person name="Jones M.K."/>
            <person name="Brejova B."/>
            <person name="Vinar T."/>
            <person name="Zhao G."/>
            <person name="McManus D.P."/>
            <person name="Chen Z."/>
            <person name="Zhou Y."/>
            <person name="Wang S."/>
        </authorList>
    </citation>
    <scope>NUCLEOTIDE SEQUENCE [LARGE SCALE GENOMIC DNA]</scope>
</reference>
<dbReference type="InterPro" id="IPR044763">
    <property type="entry name" value="Ded1/Dbp1_DEADc"/>
</dbReference>
<dbReference type="Pfam" id="PF00270">
    <property type="entry name" value="DEAD"/>
    <property type="match status" value="1"/>
</dbReference>
<organism evidence="12 13">
    <name type="scientific">Echinococcus granulosus</name>
    <name type="common">Hydatid tapeworm</name>
    <dbReference type="NCBI Taxonomy" id="6210"/>
    <lineage>
        <taxon>Eukaryota</taxon>
        <taxon>Metazoa</taxon>
        <taxon>Spiralia</taxon>
        <taxon>Lophotrochozoa</taxon>
        <taxon>Platyhelminthes</taxon>
        <taxon>Cestoda</taxon>
        <taxon>Eucestoda</taxon>
        <taxon>Cyclophyllidea</taxon>
        <taxon>Taeniidae</taxon>
        <taxon>Echinococcus</taxon>
        <taxon>Echinococcus granulosus group</taxon>
    </lineage>
</organism>
<keyword evidence="4 9" id="KW-0347">Helicase</keyword>
<dbReference type="Gene3D" id="3.40.50.300">
    <property type="entry name" value="P-loop containing nucleotide triphosphate hydrolases"/>
    <property type="match status" value="1"/>
</dbReference>
<dbReference type="InterPro" id="IPR027417">
    <property type="entry name" value="P-loop_NTPase"/>
</dbReference>